<evidence type="ECO:0000313" key="3">
    <source>
        <dbReference type="Proteomes" id="UP001642464"/>
    </source>
</evidence>
<sequence length="197" mass="22378">MTRRYVDNNHSWSTQEREDGFGYLRDLMPKDGSVEFANKAFYSRAPIYNDFLQVDADTLLLKYPLRSYAEEVEDSHEEIPQAEFYRQPPRGGCPKYTAPQAKSRARPASSESTLATLPASTDVAVKEEDQTSSSDEDATRSLKRQLAEMADRKDFYKKQVAILMKAEKARKAAKAKKRQLIHSLVSSSDSEESGKRQ</sequence>
<organism evidence="2 3">
    <name type="scientific">Durusdinium trenchii</name>
    <dbReference type="NCBI Taxonomy" id="1381693"/>
    <lineage>
        <taxon>Eukaryota</taxon>
        <taxon>Sar</taxon>
        <taxon>Alveolata</taxon>
        <taxon>Dinophyceae</taxon>
        <taxon>Suessiales</taxon>
        <taxon>Symbiodiniaceae</taxon>
        <taxon>Durusdinium</taxon>
    </lineage>
</organism>
<comment type="caution">
    <text evidence="2">The sequence shown here is derived from an EMBL/GenBank/DDBJ whole genome shotgun (WGS) entry which is preliminary data.</text>
</comment>
<evidence type="ECO:0000256" key="1">
    <source>
        <dbReference type="SAM" id="MobiDB-lite"/>
    </source>
</evidence>
<name>A0ABP0N7V9_9DINO</name>
<accession>A0ABP0N7V9</accession>
<dbReference type="Proteomes" id="UP001642464">
    <property type="component" value="Unassembled WGS sequence"/>
</dbReference>
<proteinExistence type="predicted"/>
<evidence type="ECO:0000313" key="2">
    <source>
        <dbReference type="EMBL" id="CAK9059699.1"/>
    </source>
</evidence>
<reference evidence="2 3" key="1">
    <citation type="submission" date="2024-02" db="EMBL/GenBank/DDBJ databases">
        <authorList>
            <person name="Chen Y."/>
            <person name="Shah S."/>
            <person name="Dougan E. K."/>
            <person name="Thang M."/>
            <person name="Chan C."/>
        </authorList>
    </citation>
    <scope>NUCLEOTIDE SEQUENCE [LARGE SCALE GENOMIC DNA]</scope>
</reference>
<feature type="compositionally biased region" description="Polar residues" evidence="1">
    <location>
        <begin position="109"/>
        <end position="119"/>
    </location>
</feature>
<gene>
    <name evidence="2" type="ORF">SCF082_LOCUS31581</name>
</gene>
<feature type="region of interest" description="Disordered" evidence="1">
    <location>
        <begin position="76"/>
        <end position="143"/>
    </location>
</feature>
<keyword evidence="3" id="KW-1185">Reference proteome</keyword>
<feature type="region of interest" description="Disordered" evidence="1">
    <location>
        <begin position="169"/>
        <end position="197"/>
    </location>
</feature>
<feature type="non-terminal residue" evidence="2">
    <location>
        <position position="197"/>
    </location>
</feature>
<feature type="compositionally biased region" description="Basic residues" evidence="1">
    <location>
        <begin position="171"/>
        <end position="180"/>
    </location>
</feature>
<dbReference type="EMBL" id="CAXAMM010026822">
    <property type="protein sequence ID" value="CAK9059699.1"/>
    <property type="molecule type" value="Genomic_DNA"/>
</dbReference>
<protein>
    <submittedName>
        <fullName evidence="2">Uncharacterized protein</fullName>
    </submittedName>
</protein>